<feature type="transmembrane region" description="Helical" evidence="1">
    <location>
        <begin position="288"/>
        <end position="308"/>
    </location>
</feature>
<dbReference type="KEGG" id="ero:EROM_081650"/>
<feature type="transmembrane region" description="Helical" evidence="1">
    <location>
        <begin position="112"/>
        <end position="136"/>
    </location>
</feature>
<keyword evidence="1" id="KW-1133">Transmembrane helix</keyword>
<protein>
    <submittedName>
        <fullName evidence="2">Uncharacterized protein</fullName>
    </submittedName>
</protein>
<sequence>MDIEKRISSVAATARRWLEDFRYIASIALNFLECFFYALAGIICLTYSEDPLKNIYCKYVSCILIALGIIDGLQKVPTTYLVKNSKAKEGTYKEKTIRYLKGLRKFFIKNKLSAVIDFFGALLMIFAISVMIISMCKVGGRVINSINATPNENGGRGLVTSVVFSSSGLYSLLSLLYSLYNLVMQGYQYISGFRARGVYSNTAGIVIRFENDEEEHHGVDKEPFSSMPMITLTEVIFMLIFIIWGTLKGGFGYVKQAFALSFIVQKIVTATLQYMAPFFRHSGSKNVILLPIIFISLLSLCAYVNGLGANIKGFQNLQNGQLVGRG</sequence>
<keyword evidence="1" id="KW-0472">Membrane</keyword>
<dbReference type="HOGENOM" id="CLU_863377_0_0_1"/>
<accession>I6ZV06</accession>
<dbReference type="Proteomes" id="UP000010094">
    <property type="component" value="Chromosome VIII"/>
</dbReference>
<dbReference type="GeneID" id="20521900"/>
<feature type="transmembrane region" description="Helical" evidence="1">
    <location>
        <begin position="23"/>
        <end position="48"/>
    </location>
</feature>
<gene>
    <name evidence="2" type="ordered locus">EROM_081650</name>
</gene>
<reference evidence="2 3" key="1">
    <citation type="journal article" date="2012" name="Proc. Natl. Acad. Sci. U.S.A.">
        <title>Gain and loss of multiple functionally related, horizontally transferred genes in the reduced genomes of two microsporidian parasites.</title>
        <authorList>
            <person name="Pombert J.-F."/>
            <person name="Selman M."/>
            <person name="Burki F."/>
            <person name="Bardell F.T."/>
            <person name="Farinelli L."/>
            <person name="Solter L.F."/>
            <person name="Whitman D.W."/>
            <person name="Weiss L.M."/>
            <person name="Corradi N."/>
            <person name="Keeling P.J."/>
        </authorList>
    </citation>
    <scope>NUCLEOTIDE SEQUENCE [LARGE SCALE GENOMIC DNA]</scope>
    <source>
        <strain evidence="2 3">SJ-2008</strain>
    </source>
</reference>
<keyword evidence="1" id="KW-0812">Transmembrane</keyword>
<feature type="transmembrane region" description="Helical" evidence="1">
    <location>
        <begin position="157"/>
        <end position="180"/>
    </location>
</feature>
<dbReference type="RefSeq" id="XP_009265078.1">
    <property type="nucleotide sequence ID" value="XM_009266803.1"/>
</dbReference>
<organism evidence="2 3">
    <name type="scientific">Encephalitozoon romaleae (strain SJ-2008)</name>
    <name type="common">Microsporidian parasite</name>
    <dbReference type="NCBI Taxonomy" id="1178016"/>
    <lineage>
        <taxon>Eukaryota</taxon>
        <taxon>Fungi</taxon>
        <taxon>Fungi incertae sedis</taxon>
        <taxon>Microsporidia</taxon>
        <taxon>Unikaryonidae</taxon>
        <taxon>Encephalitozoon</taxon>
    </lineage>
</organism>
<dbReference type="OrthoDB" id="2193350at2759"/>
<name>I6ZV06_ENCRO</name>
<evidence type="ECO:0000256" key="1">
    <source>
        <dbReference type="SAM" id="Phobius"/>
    </source>
</evidence>
<evidence type="ECO:0000313" key="3">
    <source>
        <dbReference type="Proteomes" id="UP000010094"/>
    </source>
</evidence>
<dbReference type="VEuPathDB" id="MicrosporidiaDB:EROM_081650"/>
<keyword evidence="3" id="KW-1185">Reference proteome</keyword>
<dbReference type="AlphaFoldDB" id="I6ZV06"/>
<evidence type="ECO:0000313" key="2">
    <source>
        <dbReference type="EMBL" id="AFN83581.1"/>
    </source>
</evidence>
<dbReference type="EMBL" id="CP003525">
    <property type="protein sequence ID" value="AFN83581.1"/>
    <property type="molecule type" value="Genomic_DNA"/>
</dbReference>
<feature type="transmembrane region" description="Helical" evidence="1">
    <location>
        <begin position="227"/>
        <end position="245"/>
    </location>
</feature>
<proteinExistence type="predicted"/>
<feature type="transmembrane region" description="Helical" evidence="1">
    <location>
        <begin position="257"/>
        <end position="276"/>
    </location>
</feature>